<reference evidence="1 2" key="1">
    <citation type="submission" date="2021-12" db="EMBL/GenBank/DDBJ databases">
        <title>Genome seq of p7.</title>
        <authorList>
            <person name="Seo T."/>
        </authorList>
    </citation>
    <scope>NUCLEOTIDE SEQUENCE [LARGE SCALE GENOMIC DNA]</scope>
    <source>
        <strain evidence="1 2">P7</strain>
    </source>
</reference>
<dbReference type="RefSeq" id="WP_233394169.1">
    <property type="nucleotide sequence ID" value="NZ_JAJTWT010000010.1"/>
</dbReference>
<comment type="caution">
    <text evidence="1">The sequence shown here is derived from an EMBL/GenBank/DDBJ whole genome shotgun (WGS) entry which is preliminary data.</text>
</comment>
<accession>A0ABS8XJB7</accession>
<name>A0ABS8XJB7_9BURK</name>
<evidence type="ECO:0000313" key="2">
    <source>
        <dbReference type="Proteomes" id="UP001201463"/>
    </source>
</evidence>
<dbReference type="EMBL" id="JAJTWT010000010">
    <property type="protein sequence ID" value="MCE4539647.1"/>
    <property type="molecule type" value="Genomic_DNA"/>
</dbReference>
<protein>
    <submittedName>
        <fullName evidence="1">Uncharacterized protein</fullName>
    </submittedName>
</protein>
<evidence type="ECO:0000313" key="1">
    <source>
        <dbReference type="EMBL" id="MCE4539647.1"/>
    </source>
</evidence>
<proteinExistence type="predicted"/>
<sequence>MTQALRPVLPVDIPLEEGRPAPDGTVFITLPTLDALEQFWQQHRDRLPFACEGTPNREPTFLRPYQWIFGPSKAAVAAAAMRWGSSGIGCEFYEWAALEPDDHEAWFAGLEDHRTTATAAGAWTEDDEADFQRRTRQTYRGWWRFCNLPNGQDPGEWFSPGSDHVELIDPHLPRAAVEAQLLWETFDSWVDAYPSDIQAHDAAGVDQTIAYWRAEQAAGRGYYGDENEQAPALDARH</sequence>
<organism evidence="1 2">
    <name type="scientific">Pelomonas caseinilytica</name>
    <dbReference type="NCBI Taxonomy" id="2906763"/>
    <lineage>
        <taxon>Bacteria</taxon>
        <taxon>Pseudomonadati</taxon>
        <taxon>Pseudomonadota</taxon>
        <taxon>Betaproteobacteria</taxon>
        <taxon>Burkholderiales</taxon>
        <taxon>Sphaerotilaceae</taxon>
        <taxon>Roseateles</taxon>
    </lineage>
</organism>
<keyword evidence="2" id="KW-1185">Reference proteome</keyword>
<gene>
    <name evidence="1" type="ORF">LXT12_20555</name>
</gene>
<dbReference type="Proteomes" id="UP001201463">
    <property type="component" value="Unassembled WGS sequence"/>
</dbReference>